<dbReference type="InterPro" id="IPR002575">
    <property type="entry name" value="Aminoglycoside_PTrfase"/>
</dbReference>
<evidence type="ECO:0000313" key="3">
    <source>
        <dbReference type="Proteomes" id="UP000604341"/>
    </source>
</evidence>
<dbReference type="Gene3D" id="3.90.1200.10">
    <property type="match status" value="1"/>
</dbReference>
<dbReference type="Proteomes" id="UP000604341">
    <property type="component" value="Unassembled WGS sequence"/>
</dbReference>
<accession>A0ABQ2FJ03</accession>
<protein>
    <recommendedName>
        <fullName evidence="1">Aminoglycoside phosphotransferase domain-containing protein</fullName>
    </recommendedName>
</protein>
<dbReference type="RefSeq" id="WP_189069047.1">
    <property type="nucleotide sequence ID" value="NZ_BMPE01000005.1"/>
</dbReference>
<comment type="caution">
    <text evidence="2">The sequence shown here is derived from an EMBL/GenBank/DDBJ whole genome shotgun (WGS) entry which is preliminary data.</text>
</comment>
<name>A0ABQ2FJ03_9DEIO</name>
<sequence length="289" mass="32474">MTPPPNLLLDWGLRDPQPLGGRLNRHWQVRAGPEVAALRRWHDSHTVPYELDLLTRLTGGGLDLPWRLRGPMEREGAVWTLHAWVPGDPAPREDARARGRWLADLHGRWADVPLPESRPGFPDEWAFLRDPATDALLDTHESTQPVWVGLLRAHLHAARAVTARVHARPRQLIHGDFTPWNLRVQGTRWTGLLDLEFTRPADPLADFALAWRGAHDDVIHGYAEVRPLSDEDRALIPALWWAHLLTGALHDLRAGTWDDGWTARMLARRSPLMGALGAALPGVRYSGAL</sequence>
<evidence type="ECO:0000313" key="2">
    <source>
        <dbReference type="EMBL" id="GGL02881.1"/>
    </source>
</evidence>
<dbReference type="Pfam" id="PF01636">
    <property type="entry name" value="APH"/>
    <property type="match status" value="1"/>
</dbReference>
<keyword evidence="3" id="KW-1185">Reference proteome</keyword>
<organism evidence="2 3">
    <name type="scientific">Deinococcus radiotolerans</name>
    <dbReference type="NCBI Taxonomy" id="1309407"/>
    <lineage>
        <taxon>Bacteria</taxon>
        <taxon>Thermotogati</taxon>
        <taxon>Deinococcota</taxon>
        <taxon>Deinococci</taxon>
        <taxon>Deinococcales</taxon>
        <taxon>Deinococcaceae</taxon>
        <taxon>Deinococcus</taxon>
    </lineage>
</organism>
<evidence type="ECO:0000259" key="1">
    <source>
        <dbReference type="Pfam" id="PF01636"/>
    </source>
</evidence>
<gene>
    <name evidence="2" type="ORF">GCM10010844_21880</name>
</gene>
<dbReference type="InterPro" id="IPR011009">
    <property type="entry name" value="Kinase-like_dom_sf"/>
</dbReference>
<reference evidence="3" key="1">
    <citation type="journal article" date="2019" name="Int. J. Syst. Evol. Microbiol.">
        <title>The Global Catalogue of Microorganisms (GCM) 10K type strain sequencing project: providing services to taxonomists for standard genome sequencing and annotation.</title>
        <authorList>
            <consortium name="The Broad Institute Genomics Platform"/>
            <consortium name="The Broad Institute Genome Sequencing Center for Infectious Disease"/>
            <person name="Wu L."/>
            <person name="Ma J."/>
        </authorList>
    </citation>
    <scope>NUCLEOTIDE SEQUENCE [LARGE SCALE GENOMIC DNA]</scope>
    <source>
        <strain evidence="3">JCM 19173</strain>
    </source>
</reference>
<feature type="domain" description="Aminoglycoside phosphotransferase" evidence="1">
    <location>
        <begin position="19"/>
        <end position="212"/>
    </location>
</feature>
<dbReference type="SUPFAM" id="SSF56112">
    <property type="entry name" value="Protein kinase-like (PK-like)"/>
    <property type="match status" value="1"/>
</dbReference>
<proteinExistence type="predicted"/>
<dbReference type="EMBL" id="BMPE01000005">
    <property type="protein sequence ID" value="GGL02881.1"/>
    <property type="molecule type" value="Genomic_DNA"/>
</dbReference>